<accession>A0ABU3EXL8</accession>
<keyword evidence="6" id="KW-1185">Reference proteome</keyword>
<dbReference type="InterPro" id="IPR036388">
    <property type="entry name" value="WH-like_DNA-bd_sf"/>
</dbReference>
<dbReference type="InterPro" id="IPR039422">
    <property type="entry name" value="MarR/SlyA-like"/>
</dbReference>
<protein>
    <submittedName>
        <fullName evidence="5">MarR family transcriptional regulator</fullName>
    </submittedName>
</protein>
<evidence type="ECO:0000256" key="2">
    <source>
        <dbReference type="ARBA" id="ARBA00023125"/>
    </source>
</evidence>
<proteinExistence type="predicted"/>
<keyword evidence="2" id="KW-0238">DNA-binding</keyword>
<comment type="caution">
    <text evidence="5">The sequence shown here is derived from an EMBL/GenBank/DDBJ whole genome shotgun (WGS) entry which is preliminary data.</text>
</comment>
<name>A0ABU3EXL8_9ENTE</name>
<dbReference type="InterPro" id="IPR023187">
    <property type="entry name" value="Tscrpt_reg_MarR-type_CS"/>
</dbReference>
<evidence type="ECO:0000256" key="3">
    <source>
        <dbReference type="ARBA" id="ARBA00023163"/>
    </source>
</evidence>
<reference evidence="5 6" key="1">
    <citation type="submission" date="2023-03" db="EMBL/GenBank/DDBJ databases">
        <authorList>
            <person name="Shen W."/>
            <person name="Cai J."/>
        </authorList>
    </citation>
    <scope>NUCLEOTIDE SEQUENCE [LARGE SCALE GENOMIC DNA]</scope>
    <source>
        <strain evidence="5 6">D6-4</strain>
    </source>
</reference>
<dbReference type="Gene3D" id="1.10.10.10">
    <property type="entry name" value="Winged helix-like DNA-binding domain superfamily/Winged helix DNA-binding domain"/>
    <property type="match status" value="1"/>
</dbReference>
<dbReference type="SMART" id="SM00347">
    <property type="entry name" value="HTH_MARR"/>
    <property type="match status" value="1"/>
</dbReference>
<dbReference type="EMBL" id="JARPYI010000003">
    <property type="protein sequence ID" value="MDT2599622.1"/>
    <property type="molecule type" value="Genomic_DNA"/>
</dbReference>
<evidence type="ECO:0000313" key="6">
    <source>
        <dbReference type="Proteomes" id="UP001252875"/>
    </source>
</evidence>
<evidence type="ECO:0000256" key="1">
    <source>
        <dbReference type="ARBA" id="ARBA00023015"/>
    </source>
</evidence>
<keyword evidence="3" id="KW-0804">Transcription</keyword>
<evidence type="ECO:0000313" key="5">
    <source>
        <dbReference type="EMBL" id="MDT2599622.1"/>
    </source>
</evidence>
<dbReference type="InterPro" id="IPR000835">
    <property type="entry name" value="HTH_MarR-typ"/>
</dbReference>
<dbReference type="PANTHER" id="PTHR33164:SF43">
    <property type="entry name" value="HTH-TYPE TRANSCRIPTIONAL REPRESSOR YETL"/>
    <property type="match status" value="1"/>
</dbReference>
<dbReference type="PROSITE" id="PS50995">
    <property type="entry name" value="HTH_MARR_2"/>
    <property type="match status" value="1"/>
</dbReference>
<evidence type="ECO:0000259" key="4">
    <source>
        <dbReference type="PROSITE" id="PS50995"/>
    </source>
</evidence>
<dbReference type="PANTHER" id="PTHR33164">
    <property type="entry name" value="TRANSCRIPTIONAL REGULATOR, MARR FAMILY"/>
    <property type="match status" value="1"/>
</dbReference>
<organism evidence="5 6">
    <name type="scientific">Enterococcus hulanensis</name>
    <dbReference type="NCBI Taxonomy" id="2559929"/>
    <lineage>
        <taxon>Bacteria</taxon>
        <taxon>Bacillati</taxon>
        <taxon>Bacillota</taxon>
        <taxon>Bacilli</taxon>
        <taxon>Lactobacillales</taxon>
        <taxon>Enterococcaceae</taxon>
        <taxon>Enterococcus</taxon>
    </lineage>
</organism>
<dbReference type="SUPFAM" id="SSF46785">
    <property type="entry name" value="Winged helix' DNA-binding domain"/>
    <property type="match status" value="1"/>
</dbReference>
<keyword evidence="1" id="KW-0805">Transcription regulation</keyword>
<dbReference type="Proteomes" id="UP001252875">
    <property type="component" value="Unassembled WGS sequence"/>
</dbReference>
<sequence>MNIESLTEQFKAGRDKQQRAIFASIFILGNRLQTSFDKVDPLITIKQFMVMIMIKQAPERVLDLTSCGDLLGCSRQNVKKLAVALEKQELITISRNQKDKRRTDLLLTTKGEDYFQSVAQLHEKALNAIFEEYSDEELELFFQIFMKLYAGAEKLEAMEDQVVRTRRNLDGQ</sequence>
<dbReference type="PROSITE" id="PS01117">
    <property type="entry name" value="HTH_MARR_1"/>
    <property type="match status" value="1"/>
</dbReference>
<dbReference type="InterPro" id="IPR036390">
    <property type="entry name" value="WH_DNA-bd_sf"/>
</dbReference>
<gene>
    <name evidence="5" type="ORF">P7D85_07535</name>
</gene>
<feature type="domain" description="HTH marR-type" evidence="4">
    <location>
        <begin position="18"/>
        <end position="150"/>
    </location>
</feature>
<dbReference type="RefSeq" id="WP_311821775.1">
    <property type="nucleotide sequence ID" value="NZ_JARPYF010000002.1"/>
</dbReference>